<feature type="transmembrane region" description="Helical" evidence="6">
    <location>
        <begin position="88"/>
        <end position="111"/>
    </location>
</feature>
<reference evidence="8 9" key="1">
    <citation type="submission" date="2020-07" db="EMBL/GenBank/DDBJ databases">
        <title>Sequencing the genomes of 1000 actinobacteria strains.</title>
        <authorList>
            <person name="Klenk H.-P."/>
        </authorList>
    </citation>
    <scope>NUCLEOTIDE SEQUENCE [LARGE SCALE GENOMIC DNA]</scope>
    <source>
        <strain evidence="8 9">DSM 17380</strain>
    </source>
</reference>
<dbReference type="PANTHER" id="PTHR23504">
    <property type="entry name" value="MAJOR FACILITATOR SUPERFAMILY DOMAIN-CONTAINING PROTEIN 10"/>
    <property type="match status" value="1"/>
</dbReference>
<dbReference type="Pfam" id="PF07690">
    <property type="entry name" value="MFS_1"/>
    <property type="match status" value="1"/>
</dbReference>
<comment type="subcellular location">
    <subcellularLocation>
        <location evidence="1">Cell membrane</location>
        <topology evidence="1">Multi-pass membrane protein</topology>
    </subcellularLocation>
</comment>
<protein>
    <submittedName>
        <fullName evidence="8">DHA1 family tetracycline resistance protein-like MFS transporter</fullName>
    </submittedName>
</protein>
<dbReference type="PANTHER" id="PTHR23504:SF15">
    <property type="entry name" value="MAJOR FACILITATOR SUPERFAMILY (MFS) PROFILE DOMAIN-CONTAINING PROTEIN"/>
    <property type="match status" value="1"/>
</dbReference>
<dbReference type="Proteomes" id="UP000586095">
    <property type="component" value="Unassembled WGS sequence"/>
</dbReference>
<sequence>MTSSSSAPTKAPATRRRAWITLISITMLNVIGMTVVLPVLPFVVQRYVDTPAHLAIWVGVLESVNALCAFLVAPLFGGLSDRFGRRPVIIVATLGAAVGFATFGIGGSIWVLLAGRIIQGITAGDMPALFAYAADITPPAERAKRFGLLGALNGVGFMIGPALGGLLAAIHIDLPVFVTAGIALVVAVVALFALPESLAPEKRTPRLKLEGLHPVAVFKKAFGRPELRGLLIALVFVALPFGMFVNNFSVLALDQLAWTATSIGLLTAAIGILDIVLQGVLMQALLPRLGERGIIVAGLLAQAVGLAALTVVGTVFAEPWILILGTLLLGGGQGPATAAMDGVLSQQVGEHEQGWIAGVMQSLNTGVNVIAPLIAGVLYASVSHAAPYAVGFLLMIGAIIMVGRARFQSLAKRQRAQSPGGAGEADSVAAGV</sequence>
<evidence type="ECO:0000313" key="9">
    <source>
        <dbReference type="Proteomes" id="UP000586095"/>
    </source>
</evidence>
<feature type="transmembrane region" description="Helical" evidence="6">
    <location>
        <begin position="293"/>
        <end position="314"/>
    </location>
</feature>
<feature type="transmembrane region" description="Helical" evidence="6">
    <location>
        <begin position="229"/>
        <end position="250"/>
    </location>
</feature>
<comment type="caution">
    <text evidence="8">The sequence shown here is derived from an EMBL/GenBank/DDBJ whole genome shotgun (WGS) entry which is preliminary data.</text>
</comment>
<feature type="transmembrane region" description="Helical" evidence="6">
    <location>
        <begin position="385"/>
        <end position="405"/>
    </location>
</feature>
<dbReference type="InterPro" id="IPR001958">
    <property type="entry name" value="Tet-R_TetA/multi-R_MdtG-like"/>
</dbReference>
<keyword evidence="9" id="KW-1185">Reference proteome</keyword>
<feature type="domain" description="Major facilitator superfamily (MFS) profile" evidence="7">
    <location>
        <begin position="18"/>
        <end position="415"/>
    </location>
</feature>
<keyword evidence="5 6" id="KW-0472">Membrane</keyword>
<feature type="transmembrane region" description="Helical" evidence="6">
    <location>
        <begin position="256"/>
        <end position="281"/>
    </location>
</feature>
<evidence type="ECO:0000256" key="2">
    <source>
        <dbReference type="ARBA" id="ARBA00022448"/>
    </source>
</evidence>
<dbReference type="Gene3D" id="1.20.1250.20">
    <property type="entry name" value="MFS general substrate transporter like domains"/>
    <property type="match status" value="1"/>
</dbReference>
<name>A0A852QVG7_9MICO</name>
<dbReference type="InterPro" id="IPR020846">
    <property type="entry name" value="MFS_dom"/>
</dbReference>
<dbReference type="GO" id="GO:0005886">
    <property type="term" value="C:plasma membrane"/>
    <property type="evidence" value="ECO:0007669"/>
    <property type="project" value="UniProtKB-SubCell"/>
</dbReference>
<feature type="transmembrane region" description="Helical" evidence="6">
    <location>
        <begin position="54"/>
        <end position="76"/>
    </location>
</feature>
<feature type="transmembrane region" description="Helical" evidence="6">
    <location>
        <begin position="20"/>
        <end position="42"/>
    </location>
</feature>
<dbReference type="AlphaFoldDB" id="A0A852QVG7"/>
<dbReference type="RefSeq" id="WP_185986529.1">
    <property type="nucleotide sequence ID" value="NZ_BAAALZ010000002.1"/>
</dbReference>
<dbReference type="SUPFAM" id="SSF103473">
    <property type="entry name" value="MFS general substrate transporter"/>
    <property type="match status" value="1"/>
</dbReference>
<dbReference type="GO" id="GO:0022857">
    <property type="term" value="F:transmembrane transporter activity"/>
    <property type="evidence" value="ECO:0007669"/>
    <property type="project" value="InterPro"/>
</dbReference>
<dbReference type="PROSITE" id="PS50850">
    <property type="entry name" value="MFS"/>
    <property type="match status" value="1"/>
</dbReference>
<proteinExistence type="predicted"/>
<gene>
    <name evidence="8" type="ORF">BJ960_001076</name>
</gene>
<dbReference type="PRINTS" id="PR01035">
    <property type="entry name" value="TCRTETA"/>
</dbReference>
<feature type="transmembrane region" description="Helical" evidence="6">
    <location>
        <begin position="176"/>
        <end position="194"/>
    </location>
</feature>
<dbReference type="InterPro" id="IPR011701">
    <property type="entry name" value="MFS"/>
</dbReference>
<dbReference type="InterPro" id="IPR036259">
    <property type="entry name" value="MFS_trans_sf"/>
</dbReference>
<keyword evidence="4 6" id="KW-1133">Transmembrane helix</keyword>
<evidence type="ECO:0000256" key="4">
    <source>
        <dbReference type="ARBA" id="ARBA00022989"/>
    </source>
</evidence>
<evidence type="ECO:0000259" key="7">
    <source>
        <dbReference type="PROSITE" id="PS50850"/>
    </source>
</evidence>
<evidence type="ECO:0000256" key="5">
    <source>
        <dbReference type="ARBA" id="ARBA00023136"/>
    </source>
</evidence>
<dbReference type="EMBL" id="JACCBD010000001">
    <property type="protein sequence ID" value="NYD26273.1"/>
    <property type="molecule type" value="Genomic_DNA"/>
</dbReference>
<feature type="transmembrane region" description="Helical" evidence="6">
    <location>
        <begin position="146"/>
        <end position="170"/>
    </location>
</feature>
<evidence type="ECO:0000313" key="8">
    <source>
        <dbReference type="EMBL" id="NYD26273.1"/>
    </source>
</evidence>
<evidence type="ECO:0000256" key="6">
    <source>
        <dbReference type="SAM" id="Phobius"/>
    </source>
</evidence>
<accession>A0A852QVG7</accession>
<evidence type="ECO:0000256" key="3">
    <source>
        <dbReference type="ARBA" id="ARBA00022692"/>
    </source>
</evidence>
<keyword evidence="2" id="KW-0813">Transport</keyword>
<evidence type="ECO:0000256" key="1">
    <source>
        <dbReference type="ARBA" id="ARBA00004651"/>
    </source>
</evidence>
<keyword evidence="3 6" id="KW-0812">Transmembrane</keyword>
<organism evidence="8 9">
    <name type="scientific">Leucobacter aridicollis</name>
    <dbReference type="NCBI Taxonomy" id="283878"/>
    <lineage>
        <taxon>Bacteria</taxon>
        <taxon>Bacillati</taxon>
        <taxon>Actinomycetota</taxon>
        <taxon>Actinomycetes</taxon>
        <taxon>Micrococcales</taxon>
        <taxon>Microbacteriaceae</taxon>
        <taxon>Leucobacter</taxon>
    </lineage>
</organism>